<feature type="domain" description="HTH cro/C1-type" evidence="2">
    <location>
        <begin position="14"/>
        <end position="68"/>
    </location>
</feature>
<dbReference type="CDD" id="cd00093">
    <property type="entry name" value="HTH_XRE"/>
    <property type="match status" value="2"/>
</dbReference>
<dbReference type="PANTHER" id="PTHR46558:SF13">
    <property type="entry name" value="HTH-TYPE TRANSCRIPTIONAL REGULATOR IMMR"/>
    <property type="match status" value="1"/>
</dbReference>
<proteinExistence type="predicted"/>
<evidence type="ECO:0000259" key="2">
    <source>
        <dbReference type="PROSITE" id="PS50943"/>
    </source>
</evidence>
<sequence>MGRASAHAFSPEVLVDLRRSAGLSQAALGDALGVSSGSVRAWERGRKIPQADMLGRLAELLSAALSSTVTVADLVDIPDTGRTLADWRVLRALTQGEAARRAGLSTSHYGAIERGDSPLAAHSVPHLADALRITPDEVIAAAGEGGQGG</sequence>
<dbReference type="Pfam" id="PF01381">
    <property type="entry name" value="HTH_3"/>
    <property type="match status" value="1"/>
</dbReference>
<dbReference type="OrthoDB" id="4724865at2"/>
<name>A0A2A2WLR7_9ACTN</name>
<dbReference type="AlphaFoldDB" id="A0A2A2WLR7"/>
<feature type="domain" description="HTH cro/C1-type" evidence="2">
    <location>
        <begin position="84"/>
        <end position="138"/>
    </location>
</feature>
<dbReference type="PROSITE" id="PS50943">
    <property type="entry name" value="HTH_CROC1"/>
    <property type="match status" value="2"/>
</dbReference>
<dbReference type="Proteomes" id="UP000218810">
    <property type="component" value="Unassembled WGS sequence"/>
</dbReference>
<dbReference type="Gene3D" id="1.10.260.40">
    <property type="entry name" value="lambda repressor-like DNA-binding domains"/>
    <property type="match status" value="2"/>
</dbReference>
<dbReference type="InterPro" id="IPR010982">
    <property type="entry name" value="Lambda_DNA-bd_dom_sf"/>
</dbReference>
<dbReference type="InterPro" id="IPR001387">
    <property type="entry name" value="Cro/C1-type_HTH"/>
</dbReference>
<evidence type="ECO:0000313" key="4">
    <source>
        <dbReference type="Proteomes" id="UP000218810"/>
    </source>
</evidence>
<dbReference type="Pfam" id="PF13560">
    <property type="entry name" value="HTH_31"/>
    <property type="match status" value="1"/>
</dbReference>
<dbReference type="GO" id="GO:0003677">
    <property type="term" value="F:DNA binding"/>
    <property type="evidence" value="ECO:0007669"/>
    <property type="project" value="UniProtKB-KW"/>
</dbReference>
<protein>
    <submittedName>
        <fullName evidence="3">Transcriptional regulator</fullName>
    </submittedName>
</protein>
<keyword evidence="1" id="KW-0238">DNA-binding</keyword>
<accession>A0A2A2WLR7</accession>
<dbReference type="PANTHER" id="PTHR46558">
    <property type="entry name" value="TRACRIPTIONAL REGULATORY PROTEIN-RELATED-RELATED"/>
    <property type="match status" value="1"/>
</dbReference>
<reference evidence="4" key="1">
    <citation type="submission" date="2017-09" db="EMBL/GenBank/DDBJ databases">
        <authorList>
            <person name="Zhang Y."/>
            <person name="Huang X."/>
            <person name="Liu J."/>
            <person name="Lu L."/>
            <person name="Peng K."/>
        </authorList>
    </citation>
    <scope>NUCLEOTIDE SEQUENCE [LARGE SCALE GENOMIC DNA]</scope>
    <source>
        <strain evidence="4">S-XJ-1</strain>
    </source>
</reference>
<gene>
    <name evidence="3" type="ORF">CEY15_15880</name>
</gene>
<dbReference type="SUPFAM" id="SSF47413">
    <property type="entry name" value="lambda repressor-like DNA-binding domains"/>
    <property type="match status" value="2"/>
</dbReference>
<dbReference type="EMBL" id="NTGA01000033">
    <property type="protein sequence ID" value="PAY21993.1"/>
    <property type="molecule type" value="Genomic_DNA"/>
</dbReference>
<organism evidence="3 4">
    <name type="scientific">Dietzia natronolimnaea</name>
    <dbReference type="NCBI Taxonomy" id="161920"/>
    <lineage>
        <taxon>Bacteria</taxon>
        <taxon>Bacillati</taxon>
        <taxon>Actinomycetota</taxon>
        <taxon>Actinomycetes</taxon>
        <taxon>Mycobacteriales</taxon>
        <taxon>Dietziaceae</taxon>
        <taxon>Dietzia</taxon>
    </lineage>
</organism>
<comment type="caution">
    <text evidence="3">The sequence shown here is derived from an EMBL/GenBank/DDBJ whole genome shotgun (WGS) entry which is preliminary data.</text>
</comment>
<evidence type="ECO:0000313" key="3">
    <source>
        <dbReference type="EMBL" id="PAY21993.1"/>
    </source>
</evidence>
<dbReference type="SMART" id="SM00530">
    <property type="entry name" value="HTH_XRE"/>
    <property type="match status" value="2"/>
</dbReference>
<dbReference type="RefSeq" id="WP_095719244.1">
    <property type="nucleotide sequence ID" value="NZ_NTGA01000033.1"/>
</dbReference>
<evidence type="ECO:0000256" key="1">
    <source>
        <dbReference type="ARBA" id="ARBA00023125"/>
    </source>
</evidence>
<keyword evidence="4" id="KW-1185">Reference proteome</keyword>